<dbReference type="PANTHER" id="PTHR43046:SF2">
    <property type="entry name" value="8-OXO-DGTP DIPHOSPHATASE-RELATED"/>
    <property type="match status" value="1"/>
</dbReference>
<dbReference type="RefSeq" id="WP_145517134.1">
    <property type="nucleotide sequence ID" value="NZ_CP040803.1"/>
</dbReference>
<organism evidence="4 5">
    <name type="scientific">Streptococcus salivarius</name>
    <dbReference type="NCBI Taxonomy" id="1304"/>
    <lineage>
        <taxon>Bacteria</taxon>
        <taxon>Bacillati</taxon>
        <taxon>Bacillota</taxon>
        <taxon>Bacilli</taxon>
        <taxon>Lactobacillales</taxon>
        <taxon>Streptococcaceae</taxon>
        <taxon>Streptococcus</taxon>
    </lineage>
</organism>
<evidence type="ECO:0000256" key="1">
    <source>
        <dbReference type="ARBA" id="ARBA00001946"/>
    </source>
</evidence>
<geneLocation type="plasmid" evidence="5">
    <name>psal813</name>
</geneLocation>
<feature type="domain" description="Nudix hydrolase" evidence="3">
    <location>
        <begin position="4"/>
        <end position="128"/>
    </location>
</feature>
<dbReference type="InterPro" id="IPR020084">
    <property type="entry name" value="NUDIX_hydrolase_CS"/>
</dbReference>
<evidence type="ECO:0000313" key="4">
    <source>
        <dbReference type="EMBL" id="QEM31516.1"/>
    </source>
</evidence>
<evidence type="ECO:0000256" key="2">
    <source>
        <dbReference type="ARBA" id="ARBA00022801"/>
    </source>
</evidence>
<dbReference type="GO" id="GO:0016787">
    <property type="term" value="F:hydrolase activity"/>
    <property type="evidence" value="ECO:0007669"/>
    <property type="project" value="UniProtKB-KW"/>
</dbReference>
<dbReference type="PROSITE" id="PS51462">
    <property type="entry name" value="NUDIX"/>
    <property type="match status" value="1"/>
</dbReference>
<dbReference type="InterPro" id="IPR015797">
    <property type="entry name" value="NUDIX_hydrolase-like_dom_sf"/>
</dbReference>
<dbReference type="PROSITE" id="PS00893">
    <property type="entry name" value="NUDIX_BOX"/>
    <property type="match status" value="1"/>
</dbReference>
<name>A0AB37CLV8_STRSL</name>
<keyword evidence="2" id="KW-0378">Hydrolase</keyword>
<proteinExistence type="predicted"/>
<comment type="cofactor">
    <cofactor evidence="1">
        <name>Mg(2+)</name>
        <dbReference type="ChEBI" id="CHEBI:18420"/>
    </cofactor>
</comment>
<dbReference type="EMBL" id="CP040803">
    <property type="protein sequence ID" value="QEM31516.1"/>
    <property type="molecule type" value="Genomic_DNA"/>
</dbReference>
<keyword evidence="4" id="KW-0614">Plasmid</keyword>
<dbReference type="PANTHER" id="PTHR43046">
    <property type="entry name" value="GDP-MANNOSE MANNOSYL HYDROLASE"/>
    <property type="match status" value="1"/>
</dbReference>
<dbReference type="Gene3D" id="3.90.79.10">
    <property type="entry name" value="Nucleoside Triphosphate Pyrophosphohydrolase"/>
    <property type="match status" value="1"/>
</dbReference>
<reference evidence="4 5" key="1">
    <citation type="submission" date="2019-06" db="EMBL/GenBank/DDBJ databases">
        <title>Complete genome sequence of Streptococcus salivarius LAB813.</title>
        <authorList>
            <person name="Levesque C.M."/>
            <person name="Gong S.-G."/>
            <person name="Dufour D."/>
            <person name="Barbour A."/>
        </authorList>
    </citation>
    <scope>NUCLEOTIDE SEQUENCE [LARGE SCALE GENOMIC DNA]</scope>
    <source>
        <strain evidence="4 5">LAB813</strain>
        <plasmid evidence="5">psal813</plasmid>
    </source>
</reference>
<protein>
    <submittedName>
        <fullName evidence="4">8-oxo-dGTP diphosphatase</fullName>
    </submittedName>
</protein>
<evidence type="ECO:0000259" key="3">
    <source>
        <dbReference type="PROSITE" id="PS51462"/>
    </source>
</evidence>
<dbReference type="InterPro" id="IPR000086">
    <property type="entry name" value="NUDIX_hydrolase_dom"/>
</dbReference>
<dbReference type="CDD" id="cd18875">
    <property type="entry name" value="NUDIX_Hydrolase"/>
    <property type="match status" value="1"/>
</dbReference>
<evidence type="ECO:0000313" key="5">
    <source>
        <dbReference type="Proteomes" id="UP000322622"/>
    </source>
</evidence>
<gene>
    <name evidence="4" type="ORF">FHI56_00530</name>
</gene>
<dbReference type="AlphaFoldDB" id="A0AB37CLV8"/>
<sequence length="155" mass="18083">MAENIKNWVNVCVVKNNKILLLNRQHDDFPGWIPPGGKVEFPESFFEAAIRELKEETGLTALNLKLKGISGFTNTIGNERFVYYDFLCTNFSGDIRASREGEPKWWNLEDIEEISMQEEIKNRLPLYLREGSFESINYWDESKKCISHNKTILFD</sequence>
<dbReference type="SUPFAM" id="SSF55811">
    <property type="entry name" value="Nudix"/>
    <property type="match status" value="1"/>
</dbReference>
<accession>A0AB37CLV8</accession>
<dbReference type="Pfam" id="PF00293">
    <property type="entry name" value="NUDIX"/>
    <property type="match status" value="1"/>
</dbReference>
<dbReference type="Proteomes" id="UP000322622">
    <property type="component" value="Plasmid pSAL813"/>
</dbReference>